<gene>
    <name evidence="1" type="ORF">BJG266_LOCUS36688</name>
    <name evidence="2" type="ORF">BJG266_LOCUS36714</name>
    <name evidence="3" type="ORF">QVE165_LOCUS53677</name>
    <name evidence="4" type="ORF">QVE165_LOCUS53696</name>
</gene>
<sequence>MSYSKQKQITIGNSMERFNISLNDIGKIIYYLNRVCHCISFNDLNEYTNYFNYSSLSHEDQQFIFSLALCLSPDLFIGKIFFPDDKLSDYGKEKFCQIGCSSILPSPVIINGETYQTKRIFIFHEKWLNEYYLDPMNKLAQQFRCQQRSRKYCLVT</sequence>
<evidence type="ECO:0000313" key="3">
    <source>
        <dbReference type="EMBL" id="CAF1608336.1"/>
    </source>
</evidence>
<comment type="caution">
    <text evidence="1">The sequence shown here is derived from an EMBL/GenBank/DDBJ whole genome shotgun (WGS) entry which is preliminary data.</text>
</comment>
<evidence type="ECO:0000313" key="5">
    <source>
        <dbReference type="Proteomes" id="UP000663832"/>
    </source>
</evidence>
<dbReference type="EMBL" id="CAJNOM010001449">
    <property type="protein sequence ID" value="CAF1608336.1"/>
    <property type="molecule type" value="Genomic_DNA"/>
</dbReference>
<name>A0A815JJK4_9BILA</name>
<evidence type="ECO:0000313" key="1">
    <source>
        <dbReference type="EMBL" id="CAF1383144.1"/>
    </source>
</evidence>
<dbReference type="EMBL" id="CAJNOI010001112">
    <property type="protein sequence ID" value="CAF1383621.1"/>
    <property type="molecule type" value="Genomic_DNA"/>
</dbReference>
<evidence type="ECO:0000313" key="2">
    <source>
        <dbReference type="EMBL" id="CAF1383621.1"/>
    </source>
</evidence>
<reference evidence="1" key="1">
    <citation type="submission" date="2021-02" db="EMBL/GenBank/DDBJ databases">
        <authorList>
            <person name="Nowell W R."/>
        </authorList>
    </citation>
    <scope>NUCLEOTIDE SEQUENCE</scope>
</reference>
<keyword evidence="5" id="KW-1185">Reference proteome</keyword>
<proteinExistence type="predicted"/>
<organism evidence="1 6">
    <name type="scientific">Adineta steineri</name>
    <dbReference type="NCBI Taxonomy" id="433720"/>
    <lineage>
        <taxon>Eukaryota</taxon>
        <taxon>Metazoa</taxon>
        <taxon>Spiralia</taxon>
        <taxon>Gnathifera</taxon>
        <taxon>Rotifera</taxon>
        <taxon>Eurotatoria</taxon>
        <taxon>Bdelloidea</taxon>
        <taxon>Adinetida</taxon>
        <taxon>Adinetidae</taxon>
        <taxon>Adineta</taxon>
    </lineage>
</organism>
<accession>A0A815JJK4</accession>
<dbReference type="AlphaFoldDB" id="A0A815JJK4"/>
<dbReference type="EMBL" id="CAJNOI010001107">
    <property type="protein sequence ID" value="CAF1383144.1"/>
    <property type="molecule type" value="Genomic_DNA"/>
</dbReference>
<dbReference type="EMBL" id="CAJNOM010001452">
    <property type="protein sequence ID" value="CAF1608454.1"/>
    <property type="molecule type" value="Genomic_DNA"/>
</dbReference>
<dbReference type="OrthoDB" id="9997266at2759"/>
<dbReference type="Proteomes" id="UP000663877">
    <property type="component" value="Unassembled WGS sequence"/>
</dbReference>
<protein>
    <submittedName>
        <fullName evidence="1">Uncharacterized protein</fullName>
    </submittedName>
</protein>
<evidence type="ECO:0000313" key="6">
    <source>
        <dbReference type="Proteomes" id="UP000663877"/>
    </source>
</evidence>
<dbReference type="Proteomes" id="UP000663832">
    <property type="component" value="Unassembled WGS sequence"/>
</dbReference>
<evidence type="ECO:0000313" key="4">
    <source>
        <dbReference type="EMBL" id="CAF1608454.1"/>
    </source>
</evidence>